<comment type="subcellular location">
    <subcellularLocation>
        <location evidence="1 9">Cytoplasm</location>
    </subcellularLocation>
</comment>
<keyword evidence="5 9" id="KW-0547">Nucleotide-binding</keyword>
<dbReference type="EC" id="2.8.1.4" evidence="9"/>
<dbReference type="InterPro" id="IPR003720">
    <property type="entry name" value="tRNA_STrfase"/>
</dbReference>
<evidence type="ECO:0000259" key="10">
    <source>
        <dbReference type="PROSITE" id="PS51165"/>
    </source>
</evidence>
<dbReference type="GO" id="GO:0140741">
    <property type="term" value="F:tRNA-uracil-4 sulfurtransferase activity"/>
    <property type="evidence" value="ECO:0007669"/>
    <property type="project" value="UniProtKB-EC"/>
</dbReference>
<accession>A0A7X6M2F7</accession>
<keyword evidence="6 9" id="KW-0067">ATP-binding</keyword>
<evidence type="ECO:0000313" key="11">
    <source>
        <dbReference type="EMBL" id="NKY88150.1"/>
    </source>
</evidence>
<dbReference type="SUPFAM" id="SSF52402">
    <property type="entry name" value="Adenine nucleotide alpha hydrolases-like"/>
    <property type="match status" value="1"/>
</dbReference>
<dbReference type="GO" id="GO:0002937">
    <property type="term" value="P:tRNA 4-thiouridine biosynthesis"/>
    <property type="evidence" value="ECO:0007669"/>
    <property type="project" value="TreeGrafter"/>
</dbReference>
<dbReference type="GO" id="GO:0009229">
    <property type="term" value="P:thiamine diphosphate biosynthetic process"/>
    <property type="evidence" value="ECO:0007669"/>
    <property type="project" value="UniProtKB-UniRule"/>
</dbReference>
<dbReference type="EMBL" id="JAAXPE010000026">
    <property type="protein sequence ID" value="NKY88150.1"/>
    <property type="molecule type" value="Genomic_DNA"/>
</dbReference>
<dbReference type="UniPathway" id="UPA00060"/>
<evidence type="ECO:0000256" key="5">
    <source>
        <dbReference type="ARBA" id="ARBA00022741"/>
    </source>
</evidence>
<protein>
    <recommendedName>
        <fullName evidence="9">Probable tRNA sulfurtransferase</fullName>
        <ecNumber evidence="9">2.8.1.4</ecNumber>
    </recommendedName>
    <alternativeName>
        <fullName evidence="9">Sulfur carrier protein ThiS sulfurtransferase</fullName>
    </alternativeName>
    <alternativeName>
        <fullName evidence="9">Thiamine biosynthesis protein ThiI</fullName>
    </alternativeName>
    <alternativeName>
        <fullName evidence="9">tRNA 4-thiouridine synthase</fullName>
    </alternativeName>
</protein>
<keyword evidence="3 9" id="KW-0820">tRNA-binding</keyword>
<dbReference type="Pfam" id="PF02568">
    <property type="entry name" value="ThiI"/>
    <property type="match status" value="1"/>
</dbReference>
<evidence type="ECO:0000256" key="7">
    <source>
        <dbReference type="ARBA" id="ARBA00022884"/>
    </source>
</evidence>
<comment type="caution">
    <text evidence="11">The sequence shown here is derived from an EMBL/GenBank/DDBJ whole genome shotgun (WGS) entry which is preliminary data.</text>
</comment>
<feature type="binding site" evidence="9">
    <location>
        <begin position="181"/>
        <end position="182"/>
    </location>
    <ligand>
        <name>ATP</name>
        <dbReference type="ChEBI" id="CHEBI:30616"/>
    </ligand>
</feature>
<dbReference type="GO" id="GO:0000049">
    <property type="term" value="F:tRNA binding"/>
    <property type="evidence" value="ECO:0007669"/>
    <property type="project" value="UniProtKB-UniRule"/>
</dbReference>
<dbReference type="AlphaFoldDB" id="A0A7X6M2F7"/>
<keyword evidence="12" id="KW-1185">Reference proteome</keyword>
<comment type="pathway">
    <text evidence="9">Cofactor biosynthesis; thiamine diphosphate biosynthesis.</text>
</comment>
<feature type="binding site" evidence="9">
    <location>
        <position position="284"/>
    </location>
    <ligand>
        <name>ATP</name>
        <dbReference type="ChEBI" id="CHEBI:30616"/>
    </ligand>
</feature>
<dbReference type="Pfam" id="PF22025">
    <property type="entry name" value="ThiI_fer"/>
    <property type="match status" value="1"/>
</dbReference>
<evidence type="ECO:0000256" key="6">
    <source>
        <dbReference type="ARBA" id="ARBA00022840"/>
    </source>
</evidence>
<dbReference type="PANTHER" id="PTHR43209">
    <property type="entry name" value="TRNA SULFURTRANSFERASE"/>
    <property type="match status" value="1"/>
</dbReference>
<reference evidence="11 12" key="1">
    <citation type="submission" date="2020-04" db="EMBL/GenBank/DDBJ databases">
        <title>MicrobeNet Type strains.</title>
        <authorList>
            <person name="Nicholson A.C."/>
        </authorList>
    </citation>
    <scope>NUCLEOTIDE SEQUENCE [LARGE SCALE GENOMIC DNA]</scope>
    <source>
        <strain evidence="11 12">DSM 44445</strain>
    </source>
</reference>
<dbReference type="InterPro" id="IPR050102">
    <property type="entry name" value="tRNA_sulfurtransferase_ThiI"/>
</dbReference>
<evidence type="ECO:0000256" key="4">
    <source>
        <dbReference type="ARBA" id="ARBA00022679"/>
    </source>
</evidence>
<dbReference type="SUPFAM" id="SSF143437">
    <property type="entry name" value="THUMP domain-like"/>
    <property type="match status" value="1"/>
</dbReference>
<dbReference type="PANTHER" id="PTHR43209:SF1">
    <property type="entry name" value="TRNA SULFURTRANSFERASE"/>
    <property type="match status" value="1"/>
</dbReference>
<sequence>MEATSCVLAKYGEITLKGRNRSRFERTLLTNLRESLSDLEVRIRRRGGFLVVSSHDCAGEELARRLRDVMGFSVVQPMLRVPCSPEAAASAAVELLRARGGEHSFAVRVRRRGTAVAMSSDELAAYIGARVCGELGRTVDLRTPDTTVFVEVDPREIFVGLHRHPGQGGLPVGATGAALVLLSGGYDSPVAAYRAMRRGLRCDFVHFTGAPFTDAASAYKAYALAYELTRFQPHARLHLVPVGHAQKALAIAGAGPLQTMAHRRLYLRLAERLATADQRVLLTGDSLGQVASQTLDNLLTADHACALPVLRPLIGWDKQEILDEARRIGTFDISTLPDQDCCRLFTPPSVATRSTPAQFDPIDTRADIETLIDDALTRTRTLAVQRAAAPPRHRAAG</sequence>
<feature type="domain" description="THUMP" evidence="10">
    <location>
        <begin position="60"/>
        <end position="163"/>
    </location>
</feature>
<comment type="catalytic activity">
    <reaction evidence="9">
        <text>[ThiI sulfur-carrier protein]-S-sulfanyl-L-cysteine + a uridine in tRNA + 2 reduced [2Fe-2S]-[ferredoxin] + ATP + H(+) = [ThiI sulfur-carrier protein]-L-cysteine + a 4-thiouridine in tRNA + 2 oxidized [2Fe-2S]-[ferredoxin] + AMP + diphosphate</text>
        <dbReference type="Rhea" id="RHEA:24176"/>
        <dbReference type="Rhea" id="RHEA-COMP:10000"/>
        <dbReference type="Rhea" id="RHEA-COMP:10001"/>
        <dbReference type="Rhea" id="RHEA-COMP:13337"/>
        <dbReference type="Rhea" id="RHEA-COMP:13338"/>
        <dbReference type="Rhea" id="RHEA-COMP:13339"/>
        <dbReference type="Rhea" id="RHEA-COMP:13340"/>
        <dbReference type="ChEBI" id="CHEBI:15378"/>
        <dbReference type="ChEBI" id="CHEBI:29950"/>
        <dbReference type="ChEBI" id="CHEBI:30616"/>
        <dbReference type="ChEBI" id="CHEBI:33019"/>
        <dbReference type="ChEBI" id="CHEBI:33737"/>
        <dbReference type="ChEBI" id="CHEBI:33738"/>
        <dbReference type="ChEBI" id="CHEBI:61963"/>
        <dbReference type="ChEBI" id="CHEBI:65315"/>
        <dbReference type="ChEBI" id="CHEBI:136798"/>
        <dbReference type="ChEBI" id="CHEBI:456215"/>
        <dbReference type="EC" id="2.8.1.4"/>
    </reaction>
</comment>
<comment type="function">
    <text evidence="9">Catalyzes the ATP-dependent transfer of a sulfur to tRNA to produce 4-thiouridine in position 8 of tRNAs, which functions as a near-UV photosensor. Also catalyzes the transfer of sulfur to the sulfur carrier protein ThiS, forming ThiS-thiocarboxylate. This is a step in the synthesis of thiazole, in the thiamine biosynthesis pathway. The sulfur is donated as persulfide by IscS.</text>
</comment>
<dbReference type="SMART" id="SM00981">
    <property type="entry name" value="THUMP"/>
    <property type="match status" value="1"/>
</dbReference>
<keyword evidence="7 9" id="KW-0694">RNA-binding</keyword>
<dbReference type="CDD" id="cd11716">
    <property type="entry name" value="THUMP_ThiI"/>
    <property type="match status" value="1"/>
</dbReference>
<dbReference type="GO" id="GO:0004810">
    <property type="term" value="F:CCA tRNA nucleotidyltransferase activity"/>
    <property type="evidence" value="ECO:0007669"/>
    <property type="project" value="InterPro"/>
</dbReference>
<dbReference type="PROSITE" id="PS51165">
    <property type="entry name" value="THUMP"/>
    <property type="match status" value="1"/>
</dbReference>
<proteinExistence type="inferred from homology"/>
<dbReference type="GO" id="GO:0005829">
    <property type="term" value="C:cytosol"/>
    <property type="evidence" value="ECO:0007669"/>
    <property type="project" value="TreeGrafter"/>
</dbReference>
<dbReference type="CDD" id="cd01712">
    <property type="entry name" value="PPase_ThiI"/>
    <property type="match status" value="1"/>
</dbReference>
<evidence type="ECO:0000256" key="9">
    <source>
        <dbReference type="HAMAP-Rule" id="MF_00021"/>
    </source>
</evidence>
<evidence type="ECO:0000256" key="1">
    <source>
        <dbReference type="ARBA" id="ARBA00004496"/>
    </source>
</evidence>
<keyword evidence="2 9" id="KW-0963">Cytoplasm</keyword>
<dbReference type="Gene3D" id="3.40.50.620">
    <property type="entry name" value="HUPs"/>
    <property type="match status" value="1"/>
</dbReference>
<keyword evidence="4 9" id="KW-0808">Transferase</keyword>
<dbReference type="Pfam" id="PF02926">
    <property type="entry name" value="THUMP"/>
    <property type="match status" value="1"/>
</dbReference>
<evidence type="ECO:0000256" key="2">
    <source>
        <dbReference type="ARBA" id="ARBA00022490"/>
    </source>
</evidence>
<name>A0A7X6M2F7_9NOCA</name>
<feature type="binding site" evidence="9">
    <location>
        <position position="293"/>
    </location>
    <ligand>
        <name>ATP</name>
        <dbReference type="ChEBI" id="CHEBI:30616"/>
    </ligand>
</feature>
<dbReference type="RefSeq" id="WP_040724157.1">
    <property type="nucleotide sequence ID" value="NZ_CAWPHS010000019.1"/>
</dbReference>
<dbReference type="Proteomes" id="UP000523447">
    <property type="component" value="Unassembled WGS sequence"/>
</dbReference>
<dbReference type="InterPro" id="IPR014729">
    <property type="entry name" value="Rossmann-like_a/b/a_fold"/>
</dbReference>
<dbReference type="InterPro" id="IPR004114">
    <property type="entry name" value="THUMP_dom"/>
</dbReference>
<evidence type="ECO:0000256" key="8">
    <source>
        <dbReference type="ARBA" id="ARBA00022977"/>
    </source>
</evidence>
<evidence type="ECO:0000313" key="12">
    <source>
        <dbReference type="Proteomes" id="UP000523447"/>
    </source>
</evidence>
<comment type="similarity">
    <text evidence="9">Belongs to the ThiI family.</text>
</comment>
<keyword evidence="8 9" id="KW-0784">Thiamine biosynthesis</keyword>
<dbReference type="GO" id="GO:0052837">
    <property type="term" value="P:thiazole biosynthetic process"/>
    <property type="evidence" value="ECO:0007669"/>
    <property type="project" value="TreeGrafter"/>
</dbReference>
<comment type="catalytic activity">
    <reaction evidence="9">
        <text>[ThiS sulfur-carrier protein]-C-terminal Gly-Gly-AMP + S-sulfanyl-L-cysteinyl-[cysteine desulfurase] + AH2 = [ThiS sulfur-carrier protein]-C-terminal-Gly-aminoethanethioate + L-cysteinyl-[cysteine desulfurase] + A + AMP + 2 H(+)</text>
        <dbReference type="Rhea" id="RHEA:43340"/>
        <dbReference type="Rhea" id="RHEA-COMP:12157"/>
        <dbReference type="Rhea" id="RHEA-COMP:12158"/>
        <dbReference type="Rhea" id="RHEA-COMP:12910"/>
        <dbReference type="Rhea" id="RHEA-COMP:19908"/>
        <dbReference type="ChEBI" id="CHEBI:13193"/>
        <dbReference type="ChEBI" id="CHEBI:15378"/>
        <dbReference type="ChEBI" id="CHEBI:17499"/>
        <dbReference type="ChEBI" id="CHEBI:29950"/>
        <dbReference type="ChEBI" id="CHEBI:61963"/>
        <dbReference type="ChEBI" id="CHEBI:90618"/>
        <dbReference type="ChEBI" id="CHEBI:232372"/>
        <dbReference type="ChEBI" id="CHEBI:456215"/>
    </reaction>
</comment>
<dbReference type="NCBIfam" id="TIGR00342">
    <property type="entry name" value="tRNA uracil 4-sulfurtransferase ThiI"/>
    <property type="match status" value="1"/>
</dbReference>
<feature type="binding site" evidence="9">
    <location>
        <position position="263"/>
    </location>
    <ligand>
        <name>ATP</name>
        <dbReference type="ChEBI" id="CHEBI:30616"/>
    </ligand>
</feature>
<feature type="binding site" evidence="9">
    <location>
        <begin position="206"/>
        <end position="207"/>
    </location>
    <ligand>
        <name>ATP</name>
        <dbReference type="ChEBI" id="CHEBI:30616"/>
    </ligand>
</feature>
<dbReference type="InterPro" id="IPR020536">
    <property type="entry name" value="ThiI_AANH"/>
</dbReference>
<dbReference type="InterPro" id="IPR049962">
    <property type="entry name" value="THUMP_ThiI"/>
</dbReference>
<dbReference type="GO" id="GO:0009228">
    <property type="term" value="P:thiamine biosynthetic process"/>
    <property type="evidence" value="ECO:0007669"/>
    <property type="project" value="UniProtKB-KW"/>
</dbReference>
<organism evidence="11 12">
    <name type="scientific">Nocardia veterana</name>
    <dbReference type="NCBI Taxonomy" id="132249"/>
    <lineage>
        <taxon>Bacteria</taxon>
        <taxon>Bacillati</taxon>
        <taxon>Actinomycetota</taxon>
        <taxon>Actinomycetes</taxon>
        <taxon>Mycobacteriales</taxon>
        <taxon>Nocardiaceae</taxon>
        <taxon>Nocardia</taxon>
    </lineage>
</organism>
<dbReference type="InterPro" id="IPR049961">
    <property type="entry name" value="ThiI_N"/>
</dbReference>
<dbReference type="GO" id="GO:0005524">
    <property type="term" value="F:ATP binding"/>
    <property type="evidence" value="ECO:0007669"/>
    <property type="project" value="UniProtKB-UniRule"/>
</dbReference>
<dbReference type="Gene3D" id="3.30.2130.30">
    <property type="match status" value="1"/>
</dbReference>
<dbReference type="InterPro" id="IPR054173">
    <property type="entry name" value="ThiI_fer"/>
</dbReference>
<dbReference type="HAMAP" id="MF_00021">
    <property type="entry name" value="ThiI"/>
    <property type="match status" value="1"/>
</dbReference>
<gene>
    <name evidence="9 11" type="primary">thiI</name>
    <name evidence="11" type="ORF">HGA07_21310</name>
</gene>
<evidence type="ECO:0000256" key="3">
    <source>
        <dbReference type="ARBA" id="ARBA00022555"/>
    </source>
</evidence>